<gene>
    <name evidence="4" type="ORF">BG258_16350</name>
</gene>
<reference evidence="4 5" key="1">
    <citation type="submission" date="2016-09" db="EMBL/GenBank/DDBJ databases">
        <title>Draft genome sequence of the soil isolate, Lysinibacillus fusiformis M5, a potential hypoxanthine producer.</title>
        <authorList>
            <person name="Gallegos-Monterrosa R."/>
            <person name="Maroti G."/>
            <person name="Balint B."/>
            <person name="Kovacs A.T."/>
        </authorList>
    </citation>
    <scope>NUCLEOTIDE SEQUENCE [LARGE SCALE GENOMIC DNA]</scope>
    <source>
        <strain evidence="4 5">M5</strain>
    </source>
</reference>
<comment type="caution">
    <text evidence="4">The sequence shown here is derived from an EMBL/GenBank/DDBJ whole genome shotgun (WGS) entry which is preliminary data.</text>
</comment>
<dbReference type="AlphaFoldDB" id="A0A1E4RAK5"/>
<name>A0A1E4RAK5_9BACI</name>
<dbReference type="CDD" id="cd00841">
    <property type="entry name" value="MPP_YfcE"/>
    <property type="match status" value="1"/>
</dbReference>
<dbReference type="InterPro" id="IPR024654">
    <property type="entry name" value="Calcineurin-like_PHP_lpxH"/>
</dbReference>
<comment type="cofactor">
    <cofactor evidence="2">
        <name>a divalent metal cation</name>
        <dbReference type="ChEBI" id="CHEBI:60240"/>
    </cofactor>
</comment>
<sequence>MKILIMSDTHGDSHVIDKVRNFYPEIDVRIHCGDSELPYVHDALKEMKKVRGNCDREESFPVEEIFTVDGVKILVTHGHLFNVKSSMLSLTYRAKELNAQIVCFGHSHILGAEMMDHILFINPGSLLKPRGRKEKSFAVLEIVDSTFTVEFLTDDQQCISSHTFQRN</sequence>
<dbReference type="Gene3D" id="3.60.21.10">
    <property type="match status" value="1"/>
</dbReference>
<dbReference type="SUPFAM" id="SSF56300">
    <property type="entry name" value="Metallo-dependent phosphatases"/>
    <property type="match status" value="1"/>
</dbReference>
<dbReference type="EC" id="3.1.4.-" evidence="2"/>
<dbReference type="EMBL" id="MECQ01000001">
    <property type="protein sequence ID" value="ODV57368.1"/>
    <property type="molecule type" value="Genomic_DNA"/>
</dbReference>
<dbReference type="OrthoDB" id="9800565at2"/>
<dbReference type="InterPro" id="IPR029052">
    <property type="entry name" value="Metallo-depent_PP-like"/>
</dbReference>
<evidence type="ECO:0000259" key="3">
    <source>
        <dbReference type="Pfam" id="PF12850"/>
    </source>
</evidence>
<dbReference type="Pfam" id="PF12850">
    <property type="entry name" value="Metallophos_2"/>
    <property type="match status" value="1"/>
</dbReference>
<organism evidence="4 5">
    <name type="scientific">Lysinibacillus fusiformis</name>
    <dbReference type="NCBI Taxonomy" id="28031"/>
    <lineage>
        <taxon>Bacteria</taxon>
        <taxon>Bacillati</taxon>
        <taxon>Bacillota</taxon>
        <taxon>Bacilli</taxon>
        <taxon>Bacillales</taxon>
        <taxon>Bacillaceae</taxon>
        <taxon>Lysinibacillus</taxon>
    </lineage>
</organism>
<evidence type="ECO:0000313" key="5">
    <source>
        <dbReference type="Proteomes" id="UP000094784"/>
    </source>
</evidence>
<protein>
    <recommendedName>
        <fullName evidence="2">Phosphoesterase</fullName>
        <ecNumber evidence="2">3.1.4.-</ecNumber>
    </recommendedName>
</protein>
<proteinExistence type="inferred from homology"/>
<dbReference type="Proteomes" id="UP000094784">
    <property type="component" value="Unassembled WGS sequence"/>
</dbReference>
<dbReference type="PANTHER" id="PTHR11124">
    <property type="entry name" value="VACUOLAR SORTING PROTEIN VPS29"/>
    <property type="match status" value="1"/>
</dbReference>
<comment type="similarity">
    <text evidence="1 2">Belongs to the metallophosphoesterase superfamily. YfcE family.</text>
</comment>
<dbReference type="InterPro" id="IPR000979">
    <property type="entry name" value="Phosphodiesterase_MJ0936/Vps29"/>
</dbReference>
<dbReference type="InterPro" id="IPR041802">
    <property type="entry name" value="MPP_YfcE"/>
</dbReference>
<dbReference type="NCBIfam" id="TIGR00040">
    <property type="entry name" value="yfcE"/>
    <property type="match status" value="1"/>
</dbReference>
<feature type="domain" description="Calcineurin-like phosphoesterase" evidence="3">
    <location>
        <begin position="1"/>
        <end position="144"/>
    </location>
</feature>
<dbReference type="RefSeq" id="WP_069482267.1">
    <property type="nucleotide sequence ID" value="NZ_KV766182.1"/>
</dbReference>
<evidence type="ECO:0000313" key="4">
    <source>
        <dbReference type="EMBL" id="ODV57368.1"/>
    </source>
</evidence>
<keyword evidence="2" id="KW-0479">Metal-binding</keyword>
<evidence type="ECO:0000256" key="2">
    <source>
        <dbReference type="RuleBase" id="RU362039"/>
    </source>
</evidence>
<accession>A0A1E4RAK5</accession>
<evidence type="ECO:0000256" key="1">
    <source>
        <dbReference type="ARBA" id="ARBA00008950"/>
    </source>
</evidence>
<dbReference type="GO" id="GO:0046872">
    <property type="term" value="F:metal ion binding"/>
    <property type="evidence" value="ECO:0007669"/>
    <property type="project" value="UniProtKB-KW"/>
</dbReference>
<dbReference type="GO" id="GO:0016787">
    <property type="term" value="F:hydrolase activity"/>
    <property type="evidence" value="ECO:0007669"/>
    <property type="project" value="UniProtKB-UniRule"/>
</dbReference>